<gene>
    <name evidence="4" type="ORF">SAMN05216186_11383</name>
</gene>
<dbReference type="STRING" id="137658.SAMN05216186_11383"/>
<evidence type="ECO:0000256" key="2">
    <source>
        <dbReference type="RuleBase" id="RU362039"/>
    </source>
</evidence>
<evidence type="ECO:0000256" key="1">
    <source>
        <dbReference type="ARBA" id="ARBA00008950"/>
    </source>
</evidence>
<dbReference type="InterPro" id="IPR029052">
    <property type="entry name" value="Metallo-depent_PP-like"/>
</dbReference>
<dbReference type="InterPro" id="IPR000979">
    <property type="entry name" value="Phosphodiesterase_MJ0936/Vps29"/>
</dbReference>
<comment type="cofactor">
    <cofactor evidence="2">
        <name>a divalent metal cation</name>
        <dbReference type="ChEBI" id="CHEBI:60240"/>
    </cofactor>
</comment>
<accession>A0A1G9GMT1</accession>
<keyword evidence="2" id="KW-0479">Metal-binding</keyword>
<dbReference type="Pfam" id="PF12850">
    <property type="entry name" value="Metallophos_2"/>
    <property type="match status" value="1"/>
</dbReference>
<evidence type="ECO:0000259" key="3">
    <source>
        <dbReference type="Pfam" id="PF12850"/>
    </source>
</evidence>
<dbReference type="NCBIfam" id="TIGR00040">
    <property type="entry name" value="yfcE"/>
    <property type="match status" value="1"/>
</dbReference>
<evidence type="ECO:0000313" key="4">
    <source>
        <dbReference type="EMBL" id="SDL01999.1"/>
    </source>
</evidence>
<dbReference type="RefSeq" id="WP_084335915.1">
    <property type="nucleotide sequence ID" value="NZ_CBKZNZ010000101.1"/>
</dbReference>
<organism evidence="4 5">
    <name type="scientific">Pseudomonas indica</name>
    <dbReference type="NCBI Taxonomy" id="137658"/>
    <lineage>
        <taxon>Bacteria</taxon>
        <taxon>Pseudomonadati</taxon>
        <taxon>Pseudomonadota</taxon>
        <taxon>Gammaproteobacteria</taxon>
        <taxon>Pseudomonadales</taxon>
        <taxon>Pseudomonadaceae</taxon>
        <taxon>Pseudomonas</taxon>
    </lineage>
</organism>
<reference evidence="4 5" key="1">
    <citation type="submission" date="2016-10" db="EMBL/GenBank/DDBJ databases">
        <authorList>
            <person name="de Groot N.N."/>
        </authorList>
    </citation>
    <scope>NUCLEOTIDE SEQUENCE [LARGE SCALE GENOMIC DNA]</scope>
    <source>
        <strain evidence="4 5">JCM 21544</strain>
    </source>
</reference>
<feature type="domain" description="Calcineurin-like phosphoesterase" evidence="3">
    <location>
        <begin position="11"/>
        <end position="146"/>
    </location>
</feature>
<comment type="similarity">
    <text evidence="1 2">Belongs to the metallophosphoesterase superfamily. YfcE family.</text>
</comment>
<dbReference type="PANTHER" id="PTHR11124">
    <property type="entry name" value="VACUOLAR SORTING PROTEIN VPS29"/>
    <property type="match status" value="1"/>
</dbReference>
<protein>
    <recommendedName>
        <fullName evidence="2">Phosphoesterase</fullName>
        <ecNumber evidence="2">3.1.4.-</ecNumber>
    </recommendedName>
</protein>
<sequence>MAERRSEVPSLRIGLIADTHGLLRPEALERLRGCDHLIHAGDIGGSEILAQLESIAPLSVVRGNNDTGEWAENLPERLVIKFGRIAIYVLHDLKTLDIDPAAEKIAVVVAGHSHKPALLERDGVLYVNPGSAGPRRFKLPISVGSLFIEGQDVHGELMTLD</sequence>
<evidence type="ECO:0000313" key="5">
    <source>
        <dbReference type="Proteomes" id="UP000198706"/>
    </source>
</evidence>
<dbReference type="AlphaFoldDB" id="A0A1G9GMT1"/>
<proteinExistence type="inferred from homology"/>
<name>A0A1G9GMT1_9PSED</name>
<dbReference type="Gene3D" id="3.60.21.10">
    <property type="match status" value="1"/>
</dbReference>
<dbReference type="InterPro" id="IPR024654">
    <property type="entry name" value="Calcineurin-like_PHP_lpxH"/>
</dbReference>
<dbReference type="GO" id="GO:0046872">
    <property type="term" value="F:metal ion binding"/>
    <property type="evidence" value="ECO:0007669"/>
    <property type="project" value="UniProtKB-KW"/>
</dbReference>
<dbReference type="EC" id="3.1.4.-" evidence="2"/>
<dbReference type="SUPFAM" id="SSF56300">
    <property type="entry name" value="Metallo-dependent phosphatases"/>
    <property type="match status" value="1"/>
</dbReference>
<keyword evidence="5" id="KW-1185">Reference proteome</keyword>
<dbReference type="GO" id="GO:0016787">
    <property type="term" value="F:hydrolase activity"/>
    <property type="evidence" value="ECO:0007669"/>
    <property type="project" value="UniProtKB-UniRule"/>
</dbReference>
<dbReference type="Proteomes" id="UP000198706">
    <property type="component" value="Unassembled WGS sequence"/>
</dbReference>
<dbReference type="EMBL" id="FNFD01000013">
    <property type="protein sequence ID" value="SDL01999.1"/>
    <property type="molecule type" value="Genomic_DNA"/>
</dbReference>